<evidence type="ECO:0000256" key="2">
    <source>
        <dbReference type="ARBA" id="ARBA00008874"/>
    </source>
</evidence>
<keyword evidence="8" id="KW-0418">Kinase</keyword>
<evidence type="ECO:0000256" key="12">
    <source>
        <dbReference type="ARBA" id="ARBA00048679"/>
    </source>
</evidence>
<feature type="region of interest" description="Disordered" evidence="14">
    <location>
        <begin position="1"/>
        <end position="43"/>
    </location>
</feature>
<dbReference type="Pfam" id="PF00786">
    <property type="entry name" value="PBD"/>
    <property type="match status" value="1"/>
</dbReference>
<dbReference type="PROSITE" id="PS50108">
    <property type="entry name" value="CRIB"/>
    <property type="match status" value="1"/>
</dbReference>
<evidence type="ECO:0000256" key="7">
    <source>
        <dbReference type="ARBA" id="ARBA00022741"/>
    </source>
</evidence>
<evidence type="ECO:0000256" key="13">
    <source>
        <dbReference type="PROSITE-ProRule" id="PRU10141"/>
    </source>
</evidence>
<dbReference type="PROSITE" id="PS50011">
    <property type="entry name" value="PROTEIN_KINASE_DOM"/>
    <property type="match status" value="1"/>
</dbReference>
<dbReference type="SUPFAM" id="SSF56112">
    <property type="entry name" value="Protein kinase-like (PK-like)"/>
    <property type="match status" value="1"/>
</dbReference>
<dbReference type="Gene3D" id="1.10.510.10">
    <property type="entry name" value="Transferase(Phosphotransferase) domain 1"/>
    <property type="match status" value="1"/>
</dbReference>
<dbReference type="InterPro" id="IPR017441">
    <property type="entry name" value="Protein_kinase_ATP_BS"/>
</dbReference>
<keyword evidence="5" id="KW-0808">Transferase</keyword>
<evidence type="ECO:0000256" key="9">
    <source>
        <dbReference type="ARBA" id="ARBA00022840"/>
    </source>
</evidence>
<evidence type="ECO:0000256" key="5">
    <source>
        <dbReference type="ARBA" id="ARBA00022679"/>
    </source>
</evidence>
<evidence type="ECO:0000256" key="14">
    <source>
        <dbReference type="SAM" id="MobiDB-lite"/>
    </source>
</evidence>
<dbReference type="InterPro" id="IPR050629">
    <property type="entry name" value="STE20/SPS1-PAK"/>
</dbReference>
<keyword evidence="9 13" id="KW-0067">ATP-binding</keyword>
<name>A0A7S2S7R5_9STRA</name>
<dbReference type="PANTHER" id="PTHR48012:SF10">
    <property type="entry name" value="FI20177P1"/>
    <property type="match status" value="1"/>
</dbReference>
<proteinExistence type="inferred from homology"/>
<organism evidence="17">
    <name type="scientific">Rhizochromulina marina</name>
    <dbReference type="NCBI Taxonomy" id="1034831"/>
    <lineage>
        <taxon>Eukaryota</taxon>
        <taxon>Sar</taxon>
        <taxon>Stramenopiles</taxon>
        <taxon>Ochrophyta</taxon>
        <taxon>Dictyochophyceae</taxon>
        <taxon>Rhizochromulinales</taxon>
        <taxon>Rhizochromulina</taxon>
    </lineage>
</organism>
<evidence type="ECO:0000256" key="6">
    <source>
        <dbReference type="ARBA" id="ARBA00022723"/>
    </source>
</evidence>
<dbReference type="SMART" id="SM00285">
    <property type="entry name" value="PBD"/>
    <property type="match status" value="1"/>
</dbReference>
<gene>
    <name evidence="17" type="ORF">RMAR1173_LOCUS11540</name>
</gene>
<evidence type="ECO:0000259" key="15">
    <source>
        <dbReference type="PROSITE" id="PS50011"/>
    </source>
</evidence>
<dbReference type="InterPro" id="IPR000719">
    <property type="entry name" value="Prot_kinase_dom"/>
</dbReference>
<evidence type="ECO:0000256" key="3">
    <source>
        <dbReference type="ARBA" id="ARBA00012513"/>
    </source>
</evidence>
<comment type="catalytic activity">
    <reaction evidence="12">
        <text>L-seryl-[protein] + ATP = O-phospho-L-seryl-[protein] + ADP + H(+)</text>
        <dbReference type="Rhea" id="RHEA:17989"/>
        <dbReference type="Rhea" id="RHEA-COMP:9863"/>
        <dbReference type="Rhea" id="RHEA-COMP:11604"/>
        <dbReference type="ChEBI" id="CHEBI:15378"/>
        <dbReference type="ChEBI" id="CHEBI:29999"/>
        <dbReference type="ChEBI" id="CHEBI:30616"/>
        <dbReference type="ChEBI" id="CHEBI:83421"/>
        <dbReference type="ChEBI" id="CHEBI:456216"/>
        <dbReference type="EC" id="2.7.11.1"/>
    </reaction>
</comment>
<sequence length="430" mass="48237">MSSFDASRNSFVAKSDMAGLMPGSSYAGGSGMRKARPAPPRKPSYIQSAASLLLGAPLRRQEEKLSTISEISGPMDVQHVVHVRPDPSSDTGFSGLPSHWQKELSQSGISKTEAESNPQAVVDALSCYMEGPPPKQMHSNMSVARNIKKQLQVVQEDPHKHFINWVKLGAGASGTVFRADPKRLGQKSCAIKVSSIDELEYIENEVGLQMLCRHPNIVNVSSPIYIHRRDVYIPMELMKASLTDIIKKTPFDERFIAYVVKHMLMGLAAMHSFFRMHRDIKSDNVLLDTEGNVKLADFGFAAEFTREQAKRQTTVGTPYWMAPELIQGRKYDQVVDVWSLGITLLEMAQIDPPLISEPPLRALLLITINEPPVFDTPELWSAECRHFLKKCLMKDPKRRANAAQLLMHPFMSRACTKREMAAELQRRLRL</sequence>
<comment type="similarity">
    <text evidence="2">Belongs to the protein kinase superfamily. STE Ser/Thr protein kinase family. STE20 subfamily.</text>
</comment>
<accession>A0A7S2S7R5</accession>
<dbReference type="EC" id="2.7.11.1" evidence="3"/>
<dbReference type="SMART" id="SM00220">
    <property type="entry name" value="S_TKc"/>
    <property type="match status" value="1"/>
</dbReference>
<feature type="domain" description="CRIB" evidence="16">
    <location>
        <begin position="71"/>
        <end position="84"/>
    </location>
</feature>
<evidence type="ECO:0000256" key="10">
    <source>
        <dbReference type="ARBA" id="ARBA00022842"/>
    </source>
</evidence>
<comment type="cofactor">
    <cofactor evidence="1">
        <name>Mg(2+)</name>
        <dbReference type="ChEBI" id="CHEBI:18420"/>
    </cofactor>
</comment>
<feature type="binding site" evidence="13">
    <location>
        <position position="192"/>
    </location>
    <ligand>
        <name>ATP</name>
        <dbReference type="ChEBI" id="CHEBI:30616"/>
    </ligand>
</feature>
<evidence type="ECO:0000259" key="16">
    <source>
        <dbReference type="PROSITE" id="PS50108"/>
    </source>
</evidence>
<evidence type="ECO:0000256" key="4">
    <source>
        <dbReference type="ARBA" id="ARBA00022527"/>
    </source>
</evidence>
<keyword evidence="10" id="KW-0460">Magnesium</keyword>
<dbReference type="Pfam" id="PF00069">
    <property type="entry name" value="Pkinase"/>
    <property type="match status" value="1"/>
</dbReference>
<keyword evidence="6" id="KW-0479">Metal-binding</keyword>
<dbReference type="FunFam" id="1.10.510.10:FF:000768">
    <property type="entry name" value="Non-specific serine/threonine protein kinase"/>
    <property type="match status" value="1"/>
</dbReference>
<dbReference type="AlphaFoldDB" id="A0A7S2S7R5"/>
<evidence type="ECO:0000256" key="11">
    <source>
        <dbReference type="ARBA" id="ARBA00047899"/>
    </source>
</evidence>
<evidence type="ECO:0000313" key="17">
    <source>
        <dbReference type="EMBL" id="CAD9690743.1"/>
    </source>
</evidence>
<reference evidence="17" key="1">
    <citation type="submission" date="2021-01" db="EMBL/GenBank/DDBJ databases">
        <authorList>
            <person name="Corre E."/>
            <person name="Pelletier E."/>
            <person name="Niang G."/>
            <person name="Scheremetjew M."/>
            <person name="Finn R."/>
            <person name="Kale V."/>
            <person name="Holt S."/>
            <person name="Cochrane G."/>
            <person name="Meng A."/>
            <person name="Brown T."/>
            <person name="Cohen L."/>
        </authorList>
    </citation>
    <scope>NUCLEOTIDE SEQUENCE</scope>
    <source>
        <strain evidence="17">CCMP1243</strain>
    </source>
</reference>
<evidence type="ECO:0000256" key="8">
    <source>
        <dbReference type="ARBA" id="ARBA00022777"/>
    </source>
</evidence>
<dbReference type="EMBL" id="HBHJ01017423">
    <property type="protein sequence ID" value="CAD9690743.1"/>
    <property type="molecule type" value="Transcribed_RNA"/>
</dbReference>
<dbReference type="Gene3D" id="3.90.810.10">
    <property type="entry name" value="CRIB domain"/>
    <property type="match status" value="1"/>
</dbReference>
<dbReference type="PANTHER" id="PTHR48012">
    <property type="entry name" value="STERILE20-LIKE KINASE, ISOFORM B-RELATED"/>
    <property type="match status" value="1"/>
</dbReference>
<dbReference type="GO" id="GO:0005524">
    <property type="term" value="F:ATP binding"/>
    <property type="evidence" value="ECO:0007669"/>
    <property type="project" value="UniProtKB-UniRule"/>
</dbReference>
<dbReference type="GO" id="GO:0004674">
    <property type="term" value="F:protein serine/threonine kinase activity"/>
    <property type="evidence" value="ECO:0007669"/>
    <property type="project" value="UniProtKB-KW"/>
</dbReference>
<dbReference type="GO" id="GO:0046872">
    <property type="term" value="F:metal ion binding"/>
    <property type="evidence" value="ECO:0007669"/>
    <property type="project" value="UniProtKB-KW"/>
</dbReference>
<dbReference type="PROSITE" id="PS00107">
    <property type="entry name" value="PROTEIN_KINASE_ATP"/>
    <property type="match status" value="1"/>
</dbReference>
<keyword evidence="4" id="KW-0723">Serine/threonine-protein kinase</keyword>
<comment type="catalytic activity">
    <reaction evidence="11">
        <text>L-threonyl-[protein] + ATP = O-phospho-L-threonyl-[protein] + ADP + H(+)</text>
        <dbReference type="Rhea" id="RHEA:46608"/>
        <dbReference type="Rhea" id="RHEA-COMP:11060"/>
        <dbReference type="Rhea" id="RHEA-COMP:11605"/>
        <dbReference type="ChEBI" id="CHEBI:15378"/>
        <dbReference type="ChEBI" id="CHEBI:30013"/>
        <dbReference type="ChEBI" id="CHEBI:30616"/>
        <dbReference type="ChEBI" id="CHEBI:61977"/>
        <dbReference type="ChEBI" id="CHEBI:456216"/>
        <dbReference type="EC" id="2.7.11.1"/>
    </reaction>
</comment>
<dbReference type="InterPro" id="IPR036936">
    <property type="entry name" value="CRIB_dom_sf"/>
</dbReference>
<keyword evidence="7 13" id="KW-0547">Nucleotide-binding</keyword>
<protein>
    <recommendedName>
        <fullName evidence="3">non-specific serine/threonine protein kinase</fullName>
        <ecNumber evidence="3">2.7.11.1</ecNumber>
    </recommendedName>
</protein>
<dbReference type="InterPro" id="IPR000095">
    <property type="entry name" value="CRIB_dom"/>
</dbReference>
<feature type="domain" description="Protein kinase" evidence="15">
    <location>
        <begin position="162"/>
        <end position="411"/>
    </location>
</feature>
<evidence type="ECO:0000256" key="1">
    <source>
        <dbReference type="ARBA" id="ARBA00001946"/>
    </source>
</evidence>
<dbReference type="InterPro" id="IPR011009">
    <property type="entry name" value="Kinase-like_dom_sf"/>
</dbReference>
<dbReference type="GO" id="GO:0005737">
    <property type="term" value="C:cytoplasm"/>
    <property type="evidence" value="ECO:0007669"/>
    <property type="project" value="TreeGrafter"/>
</dbReference>
<feature type="compositionally biased region" description="Polar residues" evidence="14">
    <location>
        <begin position="1"/>
        <end position="12"/>
    </location>
</feature>